<comment type="caution">
    <text evidence="2">The sequence shown here is derived from an EMBL/GenBank/DDBJ whole genome shotgun (WGS) entry which is preliminary data.</text>
</comment>
<evidence type="ECO:0000313" key="3">
    <source>
        <dbReference type="Proteomes" id="UP001500253"/>
    </source>
</evidence>
<feature type="domain" description="DUF397" evidence="1">
    <location>
        <begin position="5"/>
        <end position="56"/>
    </location>
</feature>
<name>A0ABN3GVK3_9ACTN</name>
<protein>
    <recommendedName>
        <fullName evidence="1">DUF397 domain-containing protein</fullName>
    </recommendedName>
</protein>
<organism evidence="2 3">
    <name type="scientific">Streptomyces cuspidosporus</name>
    <dbReference type="NCBI Taxonomy" id="66882"/>
    <lineage>
        <taxon>Bacteria</taxon>
        <taxon>Bacillati</taxon>
        <taxon>Actinomycetota</taxon>
        <taxon>Actinomycetes</taxon>
        <taxon>Kitasatosporales</taxon>
        <taxon>Streptomycetaceae</taxon>
        <taxon>Streptomyces</taxon>
    </lineage>
</organism>
<evidence type="ECO:0000313" key="2">
    <source>
        <dbReference type="EMBL" id="GAA2362335.1"/>
    </source>
</evidence>
<dbReference type="InterPro" id="IPR007278">
    <property type="entry name" value="DUF397"/>
</dbReference>
<dbReference type="EMBL" id="BAAASD010000034">
    <property type="protein sequence ID" value="GAA2362335.1"/>
    <property type="molecule type" value="Genomic_DNA"/>
</dbReference>
<dbReference type="Pfam" id="PF04149">
    <property type="entry name" value="DUF397"/>
    <property type="match status" value="1"/>
</dbReference>
<dbReference type="RefSeq" id="WP_346177627.1">
    <property type="nucleotide sequence ID" value="NZ_BAAASD010000034.1"/>
</dbReference>
<proteinExistence type="predicted"/>
<dbReference type="Proteomes" id="UP001500253">
    <property type="component" value="Unassembled WGS sequence"/>
</dbReference>
<accession>A0ABN3GVK3</accession>
<reference evidence="2 3" key="1">
    <citation type="journal article" date="2019" name="Int. J. Syst. Evol. Microbiol.">
        <title>The Global Catalogue of Microorganisms (GCM) 10K type strain sequencing project: providing services to taxonomists for standard genome sequencing and annotation.</title>
        <authorList>
            <consortium name="The Broad Institute Genomics Platform"/>
            <consortium name="The Broad Institute Genome Sequencing Center for Infectious Disease"/>
            <person name="Wu L."/>
            <person name="Ma J."/>
        </authorList>
    </citation>
    <scope>NUCLEOTIDE SEQUENCE [LARGE SCALE GENOMIC DNA]</scope>
    <source>
        <strain evidence="2 3">JCM 4316</strain>
    </source>
</reference>
<evidence type="ECO:0000259" key="1">
    <source>
        <dbReference type="Pfam" id="PF04149"/>
    </source>
</evidence>
<sequence>MPEFTWQRSSFCGGGGNNCIEVATADCGIAIRESAEPEAIVTTDRTALRAFVLGVKEGRFDQLLDR</sequence>
<keyword evidence="3" id="KW-1185">Reference proteome</keyword>
<gene>
    <name evidence="2" type="ORF">GCM10010246_61690</name>
</gene>